<evidence type="ECO:0000256" key="4">
    <source>
        <dbReference type="SAM" id="Phobius"/>
    </source>
</evidence>
<keyword evidence="4" id="KW-0472">Membrane</keyword>
<proteinExistence type="predicted"/>
<dbReference type="InterPro" id="IPR045076">
    <property type="entry name" value="MutS"/>
</dbReference>
<keyword evidence="4" id="KW-0812">Transmembrane</keyword>
<dbReference type="GO" id="GO:0030983">
    <property type="term" value="F:mismatched DNA binding"/>
    <property type="evidence" value="ECO:0007669"/>
    <property type="project" value="InterPro"/>
</dbReference>
<gene>
    <name evidence="6" type="ORF">EDE15_3824</name>
</gene>
<dbReference type="Gene3D" id="3.40.50.300">
    <property type="entry name" value="P-loop containing nucleotide triphosphate hydrolases"/>
    <property type="match status" value="1"/>
</dbReference>
<evidence type="ECO:0000256" key="1">
    <source>
        <dbReference type="ARBA" id="ARBA00022741"/>
    </source>
</evidence>
<dbReference type="OrthoDB" id="9802448at2"/>
<feature type="transmembrane region" description="Helical" evidence="4">
    <location>
        <begin position="242"/>
        <end position="260"/>
    </location>
</feature>
<feature type="domain" description="DNA mismatch repair proteins mutS family" evidence="5">
    <location>
        <begin position="426"/>
        <end position="601"/>
    </location>
</feature>
<feature type="transmembrane region" description="Helical" evidence="4">
    <location>
        <begin position="213"/>
        <end position="236"/>
    </location>
</feature>
<feature type="transmembrane region" description="Helical" evidence="4">
    <location>
        <begin position="61"/>
        <end position="80"/>
    </location>
</feature>
<evidence type="ECO:0000313" key="6">
    <source>
        <dbReference type="EMBL" id="RSL18263.1"/>
    </source>
</evidence>
<protein>
    <submittedName>
        <fullName evidence="6">MutS-like protein</fullName>
    </submittedName>
</protein>
<evidence type="ECO:0000256" key="3">
    <source>
        <dbReference type="ARBA" id="ARBA00023125"/>
    </source>
</evidence>
<dbReference type="GO" id="GO:0005524">
    <property type="term" value="F:ATP binding"/>
    <property type="evidence" value="ECO:0007669"/>
    <property type="project" value="UniProtKB-KW"/>
</dbReference>
<keyword evidence="3" id="KW-0238">DNA-binding</keyword>
<keyword evidence="4" id="KW-1133">Transmembrane helix</keyword>
<feature type="transmembrane region" description="Helical" evidence="4">
    <location>
        <begin position="33"/>
        <end position="49"/>
    </location>
</feature>
<dbReference type="Proteomes" id="UP000269669">
    <property type="component" value="Unassembled WGS sequence"/>
</dbReference>
<dbReference type="GO" id="GO:0140664">
    <property type="term" value="F:ATP-dependent DNA damage sensor activity"/>
    <property type="evidence" value="ECO:0007669"/>
    <property type="project" value="InterPro"/>
</dbReference>
<dbReference type="InterPro" id="IPR000432">
    <property type="entry name" value="DNA_mismatch_repair_MutS_C"/>
</dbReference>
<evidence type="ECO:0000256" key="2">
    <source>
        <dbReference type="ARBA" id="ARBA00022840"/>
    </source>
</evidence>
<comment type="caution">
    <text evidence="6">The sequence shown here is derived from an EMBL/GenBank/DDBJ whole genome shotgun (WGS) entry which is preliminary data.</text>
</comment>
<accession>A0A3R9PBW9</accession>
<keyword evidence="2" id="KW-0067">ATP-binding</keyword>
<reference evidence="6 7" key="1">
    <citation type="submission" date="2018-12" db="EMBL/GenBank/DDBJ databases">
        <title>Sequencing of bacterial isolates from soil warming experiment in Harvard Forest, Massachusetts, USA.</title>
        <authorList>
            <person name="Deangelis K."/>
        </authorList>
    </citation>
    <scope>NUCLEOTIDE SEQUENCE [LARGE SCALE GENOMIC DNA]</scope>
    <source>
        <strain evidence="6 7">EB153</strain>
    </source>
</reference>
<dbReference type="Pfam" id="PF00488">
    <property type="entry name" value="MutS_V"/>
    <property type="match status" value="1"/>
</dbReference>
<name>A0A3R9PBW9_9BACT</name>
<dbReference type="PANTHER" id="PTHR11361:SF99">
    <property type="entry name" value="DNA MISMATCH REPAIR PROTEIN"/>
    <property type="match status" value="1"/>
</dbReference>
<dbReference type="GO" id="GO:0006298">
    <property type="term" value="P:mismatch repair"/>
    <property type="evidence" value="ECO:0007669"/>
    <property type="project" value="InterPro"/>
</dbReference>
<dbReference type="GO" id="GO:0005829">
    <property type="term" value="C:cytosol"/>
    <property type="evidence" value="ECO:0007669"/>
    <property type="project" value="TreeGrafter"/>
</dbReference>
<keyword evidence="1" id="KW-0547">Nucleotide-binding</keyword>
<evidence type="ECO:0000259" key="5">
    <source>
        <dbReference type="SMART" id="SM00534"/>
    </source>
</evidence>
<dbReference type="EMBL" id="RSDW01000001">
    <property type="protein sequence ID" value="RSL18263.1"/>
    <property type="molecule type" value="Genomic_DNA"/>
</dbReference>
<dbReference type="SUPFAM" id="SSF52540">
    <property type="entry name" value="P-loop containing nucleoside triphosphate hydrolases"/>
    <property type="match status" value="1"/>
</dbReference>
<dbReference type="InterPro" id="IPR027417">
    <property type="entry name" value="P-loop_NTPase"/>
</dbReference>
<evidence type="ECO:0000313" key="7">
    <source>
        <dbReference type="Proteomes" id="UP000269669"/>
    </source>
</evidence>
<sequence length="601" mass="66224">MPLPQDNPALQAHYRDCQSSLNREQQAVVARRLRFRLFLGLCLALTVYLGTRPPSHPVPNWLVMVPIIAMVASIPTYLRFQSELIRIQRLQVFYDTNLSRVDGSKPQSGLTGEEFHTPSHLYDRDLNILGPDSLFGLLATVRTGIGQRGLARLLLEPATTQQSLDRQRSIQELTPLTILREQIALLGPSRFEEIPASLFDTWLDDSPPTFHPAVSWTLVLTSTTIITLLLTGLFHYATWSALFPYLTAAFALQTAVALLVRRRVLPILNASNVARQMQLFADGLALLQQQNFNAPQLRSIAQACREPVPAASILKRIQNQFVIVEQRNKEHFYVLSLLFSAGTHAAIAIANWKRKHAPAMKQWMAAWAEFEALNALANYAFEHPEDVYPTLLPDSEPPTFLAVAVGHPLLPSHVCIRNNVALDNDTRFYLISGSNMAGKSTLLRAIGLNAVLAYAGAPVRATSLRIRTLAIGASLALTDSLAEGKSKFLAEVQRLYAILAACQHTPTLFLVDELFSGTNSHDRCIAAEAVLRLLLQHQAIGALSTHDLALTVLATPENHGVNVHMASPDPDDPLAFDFLLKPGVNPSSNALAIIRMMGIEA</sequence>
<dbReference type="AlphaFoldDB" id="A0A3R9PBW9"/>
<dbReference type="SMART" id="SM00534">
    <property type="entry name" value="MUTSac"/>
    <property type="match status" value="1"/>
</dbReference>
<organism evidence="6 7">
    <name type="scientific">Edaphobacter aggregans</name>
    <dbReference type="NCBI Taxonomy" id="570835"/>
    <lineage>
        <taxon>Bacteria</taxon>
        <taxon>Pseudomonadati</taxon>
        <taxon>Acidobacteriota</taxon>
        <taxon>Terriglobia</taxon>
        <taxon>Terriglobales</taxon>
        <taxon>Acidobacteriaceae</taxon>
        <taxon>Edaphobacter</taxon>
    </lineage>
</organism>
<dbReference type="PANTHER" id="PTHR11361">
    <property type="entry name" value="DNA MISMATCH REPAIR PROTEIN MUTS FAMILY MEMBER"/>
    <property type="match status" value="1"/>
</dbReference>
<feature type="transmembrane region" description="Helical" evidence="4">
    <location>
        <begin position="332"/>
        <end position="352"/>
    </location>
</feature>
<dbReference type="RefSeq" id="WP_125486649.1">
    <property type="nucleotide sequence ID" value="NZ_RSDW01000001.1"/>
</dbReference>
<keyword evidence="7" id="KW-1185">Reference proteome</keyword>